<reference evidence="1" key="1">
    <citation type="submission" date="2021-10" db="EMBL/GenBank/DDBJ databases">
        <title>De novo Genome Assembly of Clathrus columnatus (Basidiomycota, Fungi) Using Illumina and Nanopore Sequence Data.</title>
        <authorList>
            <person name="Ogiso-Tanaka E."/>
            <person name="Itagaki H."/>
            <person name="Hosoya T."/>
            <person name="Hosaka K."/>
        </authorList>
    </citation>
    <scope>NUCLEOTIDE SEQUENCE</scope>
    <source>
        <strain evidence="1">MO-923</strain>
    </source>
</reference>
<evidence type="ECO:0000313" key="2">
    <source>
        <dbReference type="Proteomes" id="UP001050691"/>
    </source>
</evidence>
<organism evidence="1 2">
    <name type="scientific">Clathrus columnatus</name>
    <dbReference type="NCBI Taxonomy" id="1419009"/>
    <lineage>
        <taxon>Eukaryota</taxon>
        <taxon>Fungi</taxon>
        <taxon>Dikarya</taxon>
        <taxon>Basidiomycota</taxon>
        <taxon>Agaricomycotina</taxon>
        <taxon>Agaricomycetes</taxon>
        <taxon>Phallomycetidae</taxon>
        <taxon>Phallales</taxon>
        <taxon>Clathraceae</taxon>
        <taxon>Clathrus</taxon>
    </lineage>
</organism>
<keyword evidence="2" id="KW-1185">Reference proteome</keyword>
<dbReference type="AlphaFoldDB" id="A0AAV5A3G7"/>
<proteinExistence type="predicted"/>
<dbReference type="InterPro" id="IPR009297">
    <property type="entry name" value="DUF952"/>
</dbReference>
<dbReference type="SUPFAM" id="SSF56399">
    <property type="entry name" value="ADP-ribosylation"/>
    <property type="match status" value="1"/>
</dbReference>
<dbReference type="PANTHER" id="PTHR34129">
    <property type="entry name" value="BLR1139 PROTEIN"/>
    <property type="match status" value="1"/>
</dbReference>
<dbReference type="EMBL" id="BPWL01000003">
    <property type="protein sequence ID" value="GJJ08167.1"/>
    <property type="molecule type" value="Genomic_DNA"/>
</dbReference>
<dbReference type="Pfam" id="PF06108">
    <property type="entry name" value="DUF952"/>
    <property type="match status" value="1"/>
</dbReference>
<protein>
    <submittedName>
        <fullName evidence="1">Uncharacterized protein</fullName>
    </submittedName>
</protein>
<accession>A0AAV5A3G7</accession>
<sequence length="140" mass="15890">MSESTSQLTYIYKIVDGSVTIPLDVSSLPDALEVSDLDKNSGFIHLSTVPQVKGTLKHFFGTHERVYLLRIPFEPVESNIKWEDPKAEVCGNRDGEGMFPHLYNGLRLGKNEIDAIRVFTKEKDSSWDKALDDAQDWLIY</sequence>
<dbReference type="Proteomes" id="UP001050691">
    <property type="component" value="Unassembled WGS sequence"/>
</dbReference>
<dbReference type="Gene3D" id="3.20.170.20">
    <property type="entry name" value="Protein of unknown function DUF952"/>
    <property type="match status" value="1"/>
</dbReference>
<comment type="caution">
    <text evidence="1">The sequence shown here is derived from an EMBL/GenBank/DDBJ whole genome shotgun (WGS) entry which is preliminary data.</text>
</comment>
<dbReference type="PANTHER" id="PTHR34129:SF1">
    <property type="entry name" value="DUF952 DOMAIN-CONTAINING PROTEIN"/>
    <property type="match status" value="1"/>
</dbReference>
<name>A0AAV5A3G7_9AGAM</name>
<gene>
    <name evidence="1" type="ORF">Clacol_002375</name>
</gene>
<evidence type="ECO:0000313" key="1">
    <source>
        <dbReference type="EMBL" id="GJJ08167.1"/>
    </source>
</evidence>